<sequence length="391" mass="45045">MNYYLLHELFTIKAQSHLLLYSKIKEKKGWVVMVQIVKTHPKSFYGGVLFIAALLLSNFFIQKMEVTGQVPPILVLATVLDVMIILPVVLFLFVLRRKATLSLLAPLWLLGAGFVHWIVPAYAKEHLQYMNVSIILVEAGFILLELFLLVIFIKNLKTWRNNFKASKHTIPHLLSRISIANQQTFGGYPKLERLIGVIATDVSAIRYVFFPHLDDKLAGEHTFSYHKNSEYFGVFLMFVHAMLIEIIAVHVMLMQYSHTIAWIATLLDFYALVFLIADYQAIRKSPVVIQNNHLHFQKGLRFHMTVPLEKVADVRRYEGEALPGERDSFTLMLAGLEKVPPQFEIRLSEAVEGYRVFGFKRKVMKIFLTVDEPERFLQTLIEARPVSKKDI</sequence>
<evidence type="ECO:0000256" key="1">
    <source>
        <dbReference type="SAM" id="Phobius"/>
    </source>
</evidence>
<accession>A0A1H0UHQ2</accession>
<feature type="transmembrane region" description="Helical" evidence="1">
    <location>
        <begin position="101"/>
        <end position="123"/>
    </location>
</feature>
<feature type="transmembrane region" description="Helical" evidence="1">
    <location>
        <begin position="43"/>
        <end position="61"/>
    </location>
</feature>
<evidence type="ECO:0000313" key="2">
    <source>
        <dbReference type="EMBL" id="SDP65681.1"/>
    </source>
</evidence>
<dbReference type="EMBL" id="FNIZ01000026">
    <property type="protein sequence ID" value="SDP65681.1"/>
    <property type="molecule type" value="Genomic_DNA"/>
</dbReference>
<gene>
    <name evidence="2" type="ORF">SAMN05421677_12628</name>
</gene>
<evidence type="ECO:0000313" key="3">
    <source>
        <dbReference type="Proteomes" id="UP000198860"/>
    </source>
</evidence>
<dbReference type="STRING" id="240303.SAMN05421677_12628"/>
<feature type="transmembrane region" description="Helical" evidence="1">
    <location>
        <begin position="73"/>
        <end position="94"/>
    </location>
</feature>
<keyword evidence="1" id="KW-0812">Transmembrane</keyword>
<protein>
    <recommendedName>
        <fullName evidence="4">Beta-carotene 15,15'-monooxygenase</fullName>
    </recommendedName>
</protein>
<proteinExistence type="predicted"/>
<name>A0A1H0UHQ2_HALAD</name>
<evidence type="ECO:0008006" key="4">
    <source>
        <dbReference type="Google" id="ProtNLM"/>
    </source>
</evidence>
<feature type="transmembrane region" description="Helical" evidence="1">
    <location>
        <begin position="231"/>
        <end position="253"/>
    </location>
</feature>
<feature type="transmembrane region" description="Helical" evidence="1">
    <location>
        <begin position="259"/>
        <end position="277"/>
    </location>
</feature>
<feature type="transmembrane region" description="Helical" evidence="1">
    <location>
        <begin position="129"/>
        <end position="153"/>
    </location>
</feature>
<dbReference type="AlphaFoldDB" id="A0A1H0UHQ2"/>
<organism evidence="2 3">
    <name type="scientific">Halobacillus aidingensis</name>
    <dbReference type="NCBI Taxonomy" id="240303"/>
    <lineage>
        <taxon>Bacteria</taxon>
        <taxon>Bacillati</taxon>
        <taxon>Bacillota</taxon>
        <taxon>Bacilli</taxon>
        <taxon>Bacillales</taxon>
        <taxon>Bacillaceae</taxon>
        <taxon>Halobacillus</taxon>
    </lineage>
</organism>
<reference evidence="3" key="1">
    <citation type="submission" date="2016-10" db="EMBL/GenBank/DDBJ databases">
        <authorList>
            <person name="Varghese N."/>
            <person name="Submissions S."/>
        </authorList>
    </citation>
    <scope>NUCLEOTIDE SEQUENCE [LARGE SCALE GENOMIC DNA]</scope>
    <source>
        <strain evidence="3">CGMCC 1.3703</strain>
    </source>
</reference>
<keyword evidence="3" id="KW-1185">Reference proteome</keyword>
<keyword evidence="1" id="KW-1133">Transmembrane helix</keyword>
<keyword evidence="1" id="KW-0472">Membrane</keyword>
<dbReference type="Proteomes" id="UP000198860">
    <property type="component" value="Unassembled WGS sequence"/>
</dbReference>